<dbReference type="InterPro" id="IPR036388">
    <property type="entry name" value="WH-like_DNA-bd_sf"/>
</dbReference>
<evidence type="ECO:0000313" key="6">
    <source>
        <dbReference type="Proteomes" id="UP000249254"/>
    </source>
</evidence>
<feature type="domain" description="HTH luxR-type" evidence="4">
    <location>
        <begin position="180"/>
        <end position="245"/>
    </location>
</feature>
<keyword evidence="6" id="KW-1185">Reference proteome</keyword>
<evidence type="ECO:0000256" key="1">
    <source>
        <dbReference type="ARBA" id="ARBA00023015"/>
    </source>
</evidence>
<dbReference type="SMART" id="SM00421">
    <property type="entry name" value="HTH_LUXR"/>
    <property type="match status" value="1"/>
</dbReference>
<dbReference type="AlphaFoldDB" id="A0A328AN29"/>
<dbReference type="Proteomes" id="UP000249254">
    <property type="component" value="Unassembled WGS sequence"/>
</dbReference>
<dbReference type="SUPFAM" id="SSF46894">
    <property type="entry name" value="C-terminal effector domain of the bipartite response regulators"/>
    <property type="match status" value="1"/>
</dbReference>
<sequence>MTPGEVTSELMQDVVRLAERVAEVGREIGLPYIGTSPDIGSPAPMFGPDGRPFNGDLFRWLDPDLRYWEDRGFALRSAFVYATRSCAEPFYFKHGKLASWRVNPTLDAINATYPIDPMGVGTAIVAPAYLPAGVIGAVVWASPDEDVPVDRVFAERAVELHALTLKLMGAYADARLGAGPAEAPVRLTRREIQCLRWAAAGKTDHEVADIVGISMPTVRFHITNASRKLHVVGRSQAIHRAATLGYIGATPPAARVSA</sequence>
<gene>
    <name evidence="5" type="ORF">DJ017_10005</name>
</gene>
<dbReference type="GO" id="GO:0006355">
    <property type="term" value="P:regulation of DNA-templated transcription"/>
    <property type="evidence" value="ECO:0007669"/>
    <property type="project" value="InterPro"/>
</dbReference>
<keyword evidence="1" id="KW-0805">Transcription regulation</keyword>
<dbReference type="EMBL" id="QFYQ01000001">
    <property type="protein sequence ID" value="RAK54834.1"/>
    <property type="molecule type" value="Genomic_DNA"/>
</dbReference>
<dbReference type="PRINTS" id="PR00038">
    <property type="entry name" value="HTHLUXR"/>
</dbReference>
<evidence type="ECO:0000256" key="3">
    <source>
        <dbReference type="ARBA" id="ARBA00023163"/>
    </source>
</evidence>
<keyword evidence="3" id="KW-0804">Transcription</keyword>
<dbReference type="Gene3D" id="1.10.10.10">
    <property type="entry name" value="Winged helix-like DNA-binding domain superfamily/Winged helix DNA-binding domain"/>
    <property type="match status" value="1"/>
</dbReference>
<proteinExistence type="predicted"/>
<comment type="caution">
    <text evidence="5">The sequence shown here is derived from an EMBL/GenBank/DDBJ whole genome shotgun (WGS) entry which is preliminary data.</text>
</comment>
<dbReference type="GO" id="GO:0003677">
    <property type="term" value="F:DNA binding"/>
    <property type="evidence" value="ECO:0007669"/>
    <property type="project" value="UniProtKB-KW"/>
</dbReference>
<dbReference type="OrthoDB" id="3679796at2"/>
<evidence type="ECO:0000256" key="2">
    <source>
        <dbReference type="ARBA" id="ARBA00023125"/>
    </source>
</evidence>
<dbReference type="PANTHER" id="PTHR44688:SF16">
    <property type="entry name" value="DNA-BINDING TRANSCRIPTIONAL ACTIVATOR DEVR_DOSR"/>
    <property type="match status" value="1"/>
</dbReference>
<name>A0A328AN29_9CAUL</name>
<evidence type="ECO:0000313" key="5">
    <source>
        <dbReference type="EMBL" id="RAK54834.1"/>
    </source>
</evidence>
<dbReference type="Pfam" id="PF00196">
    <property type="entry name" value="GerE"/>
    <property type="match status" value="1"/>
</dbReference>
<dbReference type="PROSITE" id="PS50043">
    <property type="entry name" value="HTH_LUXR_2"/>
    <property type="match status" value="1"/>
</dbReference>
<dbReference type="CDD" id="cd06170">
    <property type="entry name" value="LuxR_C_like"/>
    <property type="match status" value="1"/>
</dbReference>
<organism evidence="5 6">
    <name type="scientific">Phenylobacterium soli</name>
    <dbReference type="NCBI Taxonomy" id="2170551"/>
    <lineage>
        <taxon>Bacteria</taxon>
        <taxon>Pseudomonadati</taxon>
        <taxon>Pseudomonadota</taxon>
        <taxon>Alphaproteobacteria</taxon>
        <taxon>Caulobacterales</taxon>
        <taxon>Caulobacteraceae</taxon>
        <taxon>Phenylobacterium</taxon>
    </lineage>
</organism>
<reference evidence="6" key="1">
    <citation type="submission" date="2018-05" db="EMBL/GenBank/DDBJ databases">
        <authorList>
            <person name="Li X."/>
        </authorList>
    </citation>
    <scope>NUCLEOTIDE SEQUENCE [LARGE SCALE GENOMIC DNA]</scope>
    <source>
        <strain evidence="6">LX32</strain>
    </source>
</reference>
<dbReference type="InterPro" id="IPR000792">
    <property type="entry name" value="Tscrpt_reg_LuxR_C"/>
</dbReference>
<keyword evidence="2" id="KW-0238">DNA-binding</keyword>
<accession>A0A328AN29</accession>
<protein>
    <submittedName>
        <fullName evidence="5">LuxR family transcriptional regulator</fullName>
    </submittedName>
</protein>
<dbReference type="PANTHER" id="PTHR44688">
    <property type="entry name" value="DNA-BINDING TRANSCRIPTIONAL ACTIVATOR DEVR_DOSR"/>
    <property type="match status" value="1"/>
</dbReference>
<dbReference type="InterPro" id="IPR016032">
    <property type="entry name" value="Sig_transdc_resp-reg_C-effctor"/>
</dbReference>
<evidence type="ECO:0000259" key="4">
    <source>
        <dbReference type="PROSITE" id="PS50043"/>
    </source>
</evidence>